<sequence length="781" mass="88988">MVTFRALLGIFVLGTCVAAQPIARSGGTSAAEPELLSNSLNSRLSLSKRAIDAEVPDAAGGASREYGVWSPGDTLRIATFLAGDHNIFPRNSLATPAVQQLAAAYRPYQRNFPARGLPRDGLSADAIVSRLFEVEGRNRLRQMQSVLGTVIDNALAFRLDQTRIQYLEALRRRFHVSEQILTPTATEIGDRAVTRTPAPPVVYDSAYFDRMAAHIEYLARRMNTRQMIVSRTTPPLAINFALLGHLEDELDRVISTPFAPSRQLNTLLQLHPRDVSDEQAAHQEGRTLQRRDAWTSFDEQEAEEEALGSEPNTGSRKMLIKRQANNVREHLGGQRWPMREITMEEALHRNALEPTDPGAIPIGEFWRRNIDLLSPMRGNERRRRQLASMYEHYRQTVAITGTALNFHDHNAIVEETYMSVGRDRFRHMTPILRYLIEHRSQLRLDPVRVSYLEALLVRFQDTERLLTPSAEEQANEMLRHARIIEENVGNVRAVRAALGSMNDGSERMLHRIGSARENLWRILQDMRFVNHLEKEIEEIVDNPVSTAARGVRRPVPRDHVEEHGAYADKERANLIEKRAIQEQPLTDEEMRSALSGIGMHLQDVAARPIATWRLSEAMLLLHDRVPQDLKAVLRGGWVAYRANHPRIPFEHAFLSDQVRLAPYFDTDRGARFGSAVRVIDSLLSRRGRLQLTDTSVEYLEALKIRFQRTAGLMLPLPSTARAQIRSEFSQGMPKEQEQMLRNLLFDRNLRIRQNAREVNIDESLLLSFEGEMDHFHRLPMV</sequence>
<evidence type="ECO:0000313" key="3">
    <source>
        <dbReference type="Proteomes" id="UP000011976"/>
    </source>
</evidence>
<name>M9MG80_PSEA3</name>
<reference evidence="3" key="1">
    <citation type="journal article" date="2013" name="Genome Announc.">
        <title>Genome sequence of the basidiomycetous yeast Pseudozyma antarctica T-34, a producer of the glycolipid biosurfactants mannosylerythritol lipids.</title>
        <authorList>
            <person name="Morita T."/>
            <person name="Koike H."/>
            <person name="Koyama Y."/>
            <person name="Hagiwara H."/>
            <person name="Ito E."/>
            <person name="Fukuoka T."/>
            <person name="Imura T."/>
            <person name="Machida M."/>
            <person name="Kitamoto D."/>
        </authorList>
    </citation>
    <scope>NUCLEOTIDE SEQUENCE [LARGE SCALE GENOMIC DNA]</scope>
    <source>
        <strain evidence="3">T-34</strain>
    </source>
</reference>
<evidence type="ECO:0000313" key="2">
    <source>
        <dbReference type="EMBL" id="GAC74972.1"/>
    </source>
</evidence>
<feature type="signal peptide" evidence="1">
    <location>
        <begin position="1"/>
        <end position="19"/>
    </location>
</feature>
<gene>
    <name evidence="2" type="ORF">PANT_13c00092</name>
</gene>
<dbReference type="AlphaFoldDB" id="M9MG80"/>
<feature type="chain" id="PRO_5004100935" evidence="1">
    <location>
        <begin position="20"/>
        <end position="781"/>
    </location>
</feature>
<proteinExistence type="predicted"/>
<dbReference type="OrthoDB" id="2549711at2759"/>
<dbReference type="Proteomes" id="UP000011976">
    <property type="component" value="Unassembled WGS sequence"/>
</dbReference>
<organism evidence="2 3">
    <name type="scientific">Pseudozyma antarctica (strain T-34)</name>
    <name type="common">Yeast</name>
    <name type="synonym">Candida antarctica</name>
    <dbReference type="NCBI Taxonomy" id="1151754"/>
    <lineage>
        <taxon>Eukaryota</taxon>
        <taxon>Fungi</taxon>
        <taxon>Dikarya</taxon>
        <taxon>Basidiomycota</taxon>
        <taxon>Ustilaginomycotina</taxon>
        <taxon>Ustilaginomycetes</taxon>
        <taxon>Ustilaginales</taxon>
        <taxon>Ustilaginaceae</taxon>
        <taxon>Moesziomyces</taxon>
    </lineage>
</organism>
<keyword evidence="1" id="KW-0732">Signal</keyword>
<evidence type="ECO:0000256" key="1">
    <source>
        <dbReference type="SAM" id="SignalP"/>
    </source>
</evidence>
<dbReference type="EMBL" id="DF196779">
    <property type="protein sequence ID" value="GAC74972.1"/>
    <property type="molecule type" value="Genomic_DNA"/>
</dbReference>
<accession>M9MG80</accession>
<protein>
    <submittedName>
        <fullName evidence="2">Uncharacterized protein</fullName>
    </submittedName>
</protein>